<dbReference type="PANTHER" id="PTHR35146:SF1">
    <property type="entry name" value="UPF0178 PROTEIN YAII"/>
    <property type="match status" value="1"/>
</dbReference>
<proteinExistence type="inferred from homology"/>
<dbReference type="InterPro" id="IPR003791">
    <property type="entry name" value="UPF0178"/>
</dbReference>
<dbReference type="EMBL" id="FTMS01000005">
    <property type="protein sequence ID" value="SIQ21675.1"/>
    <property type="molecule type" value="Genomic_DNA"/>
</dbReference>
<organism evidence="2 3">
    <name type="scientific">Alkalispirochaeta americana</name>
    <dbReference type="NCBI Taxonomy" id="159291"/>
    <lineage>
        <taxon>Bacteria</taxon>
        <taxon>Pseudomonadati</taxon>
        <taxon>Spirochaetota</taxon>
        <taxon>Spirochaetia</taxon>
        <taxon>Spirochaetales</taxon>
        <taxon>Spirochaetaceae</taxon>
        <taxon>Alkalispirochaeta</taxon>
    </lineage>
</organism>
<protein>
    <submittedName>
        <fullName evidence="2">Uncharacterized protein</fullName>
    </submittedName>
</protein>
<comment type="similarity">
    <text evidence="1">Belongs to the UPF0178 family.</text>
</comment>
<dbReference type="RefSeq" id="WP_076488241.1">
    <property type="nucleotide sequence ID" value="NZ_FTMS01000005.1"/>
</dbReference>
<gene>
    <name evidence="2" type="ORF">SAMN05920897_105100</name>
</gene>
<reference evidence="2 3" key="1">
    <citation type="submission" date="2017-01" db="EMBL/GenBank/DDBJ databases">
        <authorList>
            <person name="Mah S.A."/>
            <person name="Swanson W.J."/>
            <person name="Moy G.W."/>
            <person name="Vacquier V.D."/>
        </authorList>
    </citation>
    <scope>NUCLEOTIDE SEQUENCE [LARGE SCALE GENOMIC DNA]</scope>
    <source>
        <strain evidence="2 3">ASpG1</strain>
    </source>
</reference>
<evidence type="ECO:0000313" key="3">
    <source>
        <dbReference type="Proteomes" id="UP000186400"/>
    </source>
</evidence>
<sequence>MNDHEHPDSIAVGVEIWVDGDSCPVPVREILQRIPGRRGIPVRFCANRALPLGKTGGDLLEMLVIQEEDVDDYLLRETVAARGIVLVVTRDIPLAERLVELGIPVMNDRGRLFERDSIRELRSLRDARAAIRAQGLETMTRAVTFGKREQKAFADALDRFLATPPRPRGAAEKDIPLS</sequence>
<name>A0A1N6QYL4_9SPIO</name>
<keyword evidence="3" id="KW-1185">Reference proteome</keyword>
<dbReference type="Proteomes" id="UP000186400">
    <property type="component" value="Unassembled WGS sequence"/>
</dbReference>
<dbReference type="Pfam" id="PF02639">
    <property type="entry name" value="DUF188"/>
    <property type="match status" value="1"/>
</dbReference>
<evidence type="ECO:0000256" key="1">
    <source>
        <dbReference type="ARBA" id="ARBA00008522"/>
    </source>
</evidence>
<evidence type="ECO:0000313" key="2">
    <source>
        <dbReference type="EMBL" id="SIQ21675.1"/>
    </source>
</evidence>
<dbReference type="PANTHER" id="PTHR35146">
    <property type="entry name" value="UPF0178 PROTEIN YAII"/>
    <property type="match status" value="1"/>
</dbReference>
<accession>A0A1N6QYL4</accession>
<dbReference type="AlphaFoldDB" id="A0A1N6QYL4"/>
<dbReference type="STRING" id="159291.SAMN05920897_105100"/>
<dbReference type="OrthoDB" id="9798918at2"/>